<dbReference type="PRINTS" id="PR00461">
    <property type="entry name" value="PLPEROXIDASE"/>
</dbReference>
<evidence type="ECO:0000313" key="22">
    <source>
        <dbReference type="Proteomes" id="UP000011116"/>
    </source>
</evidence>
<keyword evidence="8 16" id="KW-0408">Iron</keyword>
<dbReference type="CDD" id="cd00693">
    <property type="entry name" value="secretory_peroxidase"/>
    <property type="match status" value="1"/>
</dbReference>
<dbReference type="GeneID" id="123450938"/>
<evidence type="ECO:0000256" key="17">
    <source>
        <dbReference type="PIRSR" id="PIRSR600823-4"/>
    </source>
</evidence>
<dbReference type="AlphaFoldDB" id="A0A8I6Y3X2"/>
<dbReference type="GO" id="GO:0042744">
    <property type="term" value="P:hydrogen peroxide catabolic process"/>
    <property type="evidence" value="ECO:0007669"/>
    <property type="project" value="UniProtKB-KW"/>
</dbReference>
<keyword evidence="9 18" id="KW-1015">Disulfide bond</keyword>
<dbReference type="SMR" id="A0A8I6Y3X2"/>
<keyword evidence="5 16" id="KW-0479">Metal-binding</keyword>
<dbReference type="EC" id="1.11.1.7" evidence="19"/>
<feature type="binding site" evidence="16">
    <location>
        <position position="252"/>
    </location>
    <ligand>
        <name>Ca(2+)</name>
        <dbReference type="ChEBI" id="CHEBI:29108"/>
        <label>2</label>
    </ligand>
</feature>
<evidence type="ECO:0000256" key="14">
    <source>
        <dbReference type="PIRSR" id="PIRSR600823-1"/>
    </source>
</evidence>
<evidence type="ECO:0000256" key="19">
    <source>
        <dbReference type="RuleBase" id="RU362060"/>
    </source>
</evidence>
<dbReference type="OrthoDB" id="2113341at2759"/>
<dbReference type="SUPFAM" id="SSF48113">
    <property type="entry name" value="Heme-dependent peroxidases"/>
    <property type="match status" value="1"/>
</dbReference>
<evidence type="ECO:0000256" key="9">
    <source>
        <dbReference type="ARBA" id="ARBA00023157"/>
    </source>
</evidence>
<feature type="binding site" evidence="16">
    <location>
        <position position="257"/>
    </location>
    <ligand>
        <name>Ca(2+)</name>
        <dbReference type="ChEBI" id="CHEBI:29108"/>
        <label>2</label>
    </ligand>
</feature>
<evidence type="ECO:0000313" key="21">
    <source>
        <dbReference type="EnsemblPlants" id="HORVU.MOREX.r3.4HG0418410.1.CDS1"/>
    </source>
</evidence>
<feature type="binding site" evidence="15">
    <location>
        <position position="177"/>
    </location>
    <ligand>
        <name>substrate</name>
    </ligand>
</feature>
<reference evidence="22" key="1">
    <citation type="journal article" date="2012" name="Nature">
        <title>A physical, genetic and functional sequence assembly of the barley genome.</title>
        <authorList>
            <consortium name="The International Barley Genome Sequencing Consortium"/>
            <person name="Mayer K.F."/>
            <person name="Waugh R."/>
            <person name="Brown J.W."/>
            <person name="Schulman A."/>
            <person name="Langridge P."/>
            <person name="Platzer M."/>
            <person name="Fincher G.B."/>
            <person name="Muehlbauer G.J."/>
            <person name="Sato K."/>
            <person name="Close T.J."/>
            <person name="Wise R.P."/>
            <person name="Stein N."/>
        </authorList>
    </citation>
    <scope>NUCLEOTIDE SEQUENCE [LARGE SCALE GENOMIC DNA]</scope>
    <source>
        <strain evidence="22">cv. Morex</strain>
    </source>
</reference>
<keyword evidence="11" id="KW-0873">Pyrrolidone carboxylic acid</keyword>
<evidence type="ECO:0000256" key="2">
    <source>
        <dbReference type="ARBA" id="ARBA00006873"/>
    </source>
</evidence>
<evidence type="ECO:0000256" key="13">
    <source>
        <dbReference type="ARBA" id="ARBA00056385"/>
    </source>
</evidence>
<dbReference type="PANTHER" id="PTHR31517">
    <property type="match status" value="1"/>
</dbReference>
<comment type="similarity">
    <text evidence="2">Belongs to the peroxidase family. Ascorbate peroxidase subfamily.</text>
</comment>
<dbReference type="InterPro" id="IPR033905">
    <property type="entry name" value="Secretory_peroxidase"/>
</dbReference>
<dbReference type="InterPro" id="IPR019793">
    <property type="entry name" value="Peroxidases_heam-ligand_BS"/>
</dbReference>
<dbReference type="KEGG" id="hvg:123450938"/>
<dbReference type="GO" id="GO:0020037">
    <property type="term" value="F:heme binding"/>
    <property type="evidence" value="ECO:0007669"/>
    <property type="project" value="UniProtKB-UniRule"/>
</dbReference>
<evidence type="ECO:0000259" key="20">
    <source>
        <dbReference type="PROSITE" id="PS50873"/>
    </source>
</evidence>
<dbReference type="Proteomes" id="UP000011116">
    <property type="component" value="Chromosome 4H"/>
</dbReference>
<dbReference type="PROSITE" id="PS00435">
    <property type="entry name" value="PEROXIDASE_1"/>
    <property type="match status" value="1"/>
</dbReference>
<evidence type="ECO:0000256" key="7">
    <source>
        <dbReference type="ARBA" id="ARBA00023002"/>
    </source>
</evidence>
<keyword evidence="19" id="KW-0732">Signal</keyword>
<keyword evidence="10" id="KW-0325">Glycoprotein</keyword>
<dbReference type="FunFam" id="1.10.520.10:FF:000009">
    <property type="entry name" value="Peroxidase"/>
    <property type="match status" value="1"/>
</dbReference>
<evidence type="ECO:0000256" key="12">
    <source>
        <dbReference type="ARBA" id="ARBA00023324"/>
    </source>
</evidence>
<feature type="active site" description="Proton acceptor" evidence="14">
    <location>
        <position position="81"/>
    </location>
</feature>
<dbReference type="Gramene" id="HORVU.MOREX.r3.4HG0418410.1">
    <property type="protein sequence ID" value="HORVU.MOREX.r3.4HG0418410.1.CDS1"/>
    <property type="gene ID" value="HORVU.MOREX.r3.4HG0418410"/>
</dbReference>
<feature type="disulfide bond" evidence="18">
    <location>
        <begin position="83"/>
        <end position="88"/>
    </location>
</feature>
<comment type="function">
    <text evidence="19">Removal of H(2)O(2), oxidation of toxic reductants, biosynthesis and degradation of lignin, suberization, auxin catabolism, response to environmental stresses such as wounding, pathogen attack and oxidative stress.</text>
</comment>
<dbReference type="InterPro" id="IPR000823">
    <property type="entry name" value="Peroxidase_pln"/>
</dbReference>
<organism evidence="21 22">
    <name type="scientific">Hordeum vulgare subsp. vulgare</name>
    <name type="common">Domesticated barley</name>
    <dbReference type="NCBI Taxonomy" id="112509"/>
    <lineage>
        <taxon>Eukaryota</taxon>
        <taxon>Viridiplantae</taxon>
        <taxon>Streptophyta</taxon>
        <taxon>Embryophyta</taxon>
        <taxon>Tracheophyta</taxon>
        <taxon>Spermatophyta</taxon>
        <taxon>Magnoliopsida</taxon>
        <taxon>Liliopsida</taxon>
        <taxon>Poales</taxon>
        <taxon>Poaceae</taxon>
        <taxon>BOP clade</taxon>
        <taxon>Pooideae</taxon>
        <taxon>Triticodae</taxon>
        <taxon>Triticeae</taxon>
        <taxon>Hordeinae</taxon>
        <taxon>Hordeum</taxon>
    </lineage>
</organism>
<dbReference type="FunFam" id="1.10.420.10:FF:000001">
    <property type="entry name" value="Peroxidase"/>
    <property type="match status" value="1"/>
</dbReference>
<keyword evidence="19" id="KW-0964">Secreted</keyword>
<evidence type="ECO:0000256" key="10">
    <source>
        <dbReference type="ARBA" id="ARBA00023180"/>
    </source>
</evidence>
<comment type="cofactor">
    <cofactor evidence="16 19">
        <name>heme b</name>
        <dbReference type="ChEBI" id="CHEBI:60344"/>
    </cofactor>
    <text evidence="16 19">Binds 1 heme b (iron(II)-protoporphyrin IX) group per subunit.</text>
</comment>
<reference evidence="21" key="2">
    <citation type="submission" date="2020-10" db="EMBL/GenBank/DDBJ databases">
        <authorList>
            <person name="Scholz U."/>
            <person name="Mascher M."/>
            <person name="Fiebig A."/>
        </authorList>
    </citation>
    <scope>NUCLEOTIDE SEQUENCE [LARGE SCALE GENOMIC DNA]</scope>
    <source>
        <strain evidence="21">cv. Morex</strain>
    </source>
</reference>
<dbReference type="Gene3D" id="1.10.520.10">
    <property type="match status" value="1"/>
</dbReference>
<feature type="binding site" evidence="16">
    <location>
        <position position="89"/>
    </location>
    <ligand>
        <name>Ca(2+)</name>
        <dbReference type="ChEBI" id="CHEBI:29108"/>
        <label>1</label>
    </ligand>
</feature>
<reference evidence="21" key="3">
    <citation type="submission" date="2022-01" db="UniProtKB">
        <authorList>
            <consortium name="EnsemblPlants"/>
        </authorList>
    </citation>
    <scope>IDENTIFICATION</scope>
    <source>
        <strain evidence="21">subsp. vulgare</strain>
    </source>
</reference>
<feature type="binding site" evidence="16">
    <location>
        <position position="210"/>
    </location>
    <ligand>
        <name>Ca(2+)</name>
        <dbReference type="ChEBI" id="CHEBI:29108"/>
        <label>2</label>
    </ligand>
</feature>
<feature type="site" description="Transition state stabilizer" evidence="17">
    <location>
        <position position="77"/>
    </location>
</feature>
<feature type="disulfide bond" evidence="18">
    <location>
        <begin position="134"/>
        <end position="325"/>
    </location>
</feature>
<dbReference type="RefSeq" id="XP_044983896.1">
    <property type="nucleotide sequence ID" value="XM_045127961.1"/>
</dbReference>
<evidence type="ECO:0000256" key="8">
    <source>
        <dbReference type="ARBA" id="ARBA00023004"/>
    </source>
</evidence>
<feature type="binding site" description="axial binding residue" evidence="16">
    <location>
        <position position="209"/>
    </location>
    <ligand>
        <name>heme b</name>
        <dbReference type="ChEBI" id="CHEBI:60344"/>
    </ligand>
    <ligandPart>
        <name>Fe</name>
        <dbReference type="ChEBI" id="CHEBI:18248"/>
    </ligandPart>
</feature>
<dbReference type="InterPro" id="IPR019794">
    <property type="entry name" value="Peroxidases_AS"/>
</dbReference>
<feature type="binding site" evidence="16">
    <location>
        <position position="82"/>
    </location>
    <ligand>
        <name>Ca(2+)</name>
        <dbReference type="ChEBI" id="CHEBI:29108"/>
        <label>1</label>
    </ligand>
</feature>
<keyword evidence="4 19" id="KW-0349">Heme</keyword>
<gene>
    <name evidence="21" type="primary">LOC123450938</name>
</gene>
<feature type="signal peptide" evidence="19">
    <location>
        <begin position="1"/>
        <end position="28"/>
    </location>
</feature>
<protein>
    <recommendedName>
        <fullName evidence="19">Peroxidase</fullName>
        <ecNumber evidence="19">1.11.1.7</ecNumber>
    </recommendedName>
</protein>
<name>A0A8I6Y3X2_HORVV</name>
<dbReference type="GO" id="GO:0046872">
    <property type="term" value="F:metal ion binding"/>
    <property type="evidence" value="ECO:0007669"/>
    <property type="project" value="UniProtKB-UniRule"/>
</dbReference>
<feature type="domain" description="Plant heme peroxidase family profile" evidence="20">
    <location>
        <begin position="40"/>
        <end position="329"/>
    </location>
</feature>
<evidence type="ECO:0000256" key="5">
    <source>
        <dbReference type="ARBA" id="ARBA00022723"/>
    </source>
</evidence>
<keyword evidence="12 19" id="KW-0376">Hydrogen peroxide</keyword>
<keyword evidence="22" id="KW-1185">Reference proteome</keyword>
<dbReference type="GO" id="GO:0005576">
    <property type="term" value="C:extracellular region"/>
    <property type="evidence" value="ECO:0007669"/>
    <property type="project" value="UniProtKB-SubCell"/>
</dbReference>
<dbReference type="Pfam" id="PF00141">
    <property type="entry name" value="peroxidase"/>
    <property type="match status" value="1"/>
</dbReference>
<accession>A0A8I6Y3X2</accession>
<proteinExistence type="inferred from homology"/>
<keyword evidence="7 19" id="KW-0560">Oxidoreductase</keyword>
<feature type="disulfide bond" evidence="18">
    <location>
        <begin position="50"/>
        <end position="128"/>
    </location>
</feature>
<dbReference type="PROSITE" id="PS50873">
    <property type="entry name" value="PEROXIDASE_4"/>
    <property type="match status" value="1"/>
</dbReference>
<dbReference type="GO" id="GO:0140825">
    <property type="term" value="F:lactoperoxidase activity"/>
    <property type="evidence" value="ECO:0007669"/>
    <property type="project" value="UniProtKB-EC"/>
</dbReference>
<keyword evidence="3 19" id="KW-0575">Peroxidase</keyword>
<comment type="function">
    <text evidence="13">Involved in defense response to powdery meldew fungus.</text>
</comment>
<dbReference type="PRINTS" id="PR00458">
    <property type="entry name" value="PEROXIDASE"/>
</dbReference>
<dbReference type="Gene3D" id="1.10.420.10">
    <property type="entry name" value="Peroxidase, domain 2"/>
    <property type="match status" value="1"/>
</dbReference>
<feature type="binding site" evidence="16">
    <location>
        <position position="87"/>
    </location>
    <ligand>
        <name>Ca(2+)</name>
        <dbReference type="ChEBI" id="CHEBI:29108"/>
        <label>1</label>
    </ligand>
</feature>
<dbReference type="GO" id="GO:0006979">
    <property type="term" value="P:response to oxidative stress"/>
    <property type="evidence" value="ECO:0007669"/>
    <property type="project" value="UniProtKB-UniRule"/>
</dbReference>
<feature type="binding site" evidence="16">
    <location>
        <position position="249"/>
    </location>
    <ligand>
        <name>Ca(2+)</name>
        <dbReference type="ChEBI" id="CHEBI:29108"/>
        <label>2</label>
    </ligand>
</feature>
<comment type="catalytic activity">
    <reaction evidence="1 19">
        <text>2 a phenolic donor + H2O2 = 2 a phenolic radical donor + 2 H2O</text>
        <dbReference type="Rhea" id="RHEA:56136"/>
        <dbReference type="ChEBI" id="CHEBI:15377"/>
        <dbReference type="ChEBI" id="CHEBI:16240"/>
        <dbReference type="ChEBI" id="CHEBI:139520"/>
        <dbReference type="ChEBI" id="CHEBI:139521"/>
        <dbReference type="EC" id="1.11.1.7"/>
    </reaction>
</comment>
<feature type="binding site" evidence="16">
    <location>
        <position position="100"/>
    </location>
    <ligand>
        <name>Ca(2+)</name>
        <dbReference type="ChEBI" id="CHEBI:29108"/>
        <label>1</label>
    </ligand>
</feature>
<evidence type="ECO:0000256" key="16">
    <source>
        <dbReference type="PIRSR" id="PIRSR600823-3"/>
    </source>
</evidence>
<evidence type="ECO:0000256" key="18">
    <source>
        <dbReference type="PIRSR" id="PIRSR600823-5"/>
    </source>
</evidence>
<evidence type="ECO:0000256" key="6">
    <source>
        <dbReference type="ARBA" id="ARBA00022837"/>
    </source>
</evidence>
<evidence type="ECO:0000256" key="11">
    <source>
        <dbReference type="ARBA" id="ARBA00023283"/>
    </source>
</evidence>
<dbReference type="EnsemblPlants" id="HORVU.MOREX.r3.4HG0418410.1">
    <property type="protein sequence ID" value="HORVU.MOREX.r3.4HG0418410.1.CDS1"/>
    <property type="gene ID" value="HORVU.MOREX.r3.4HG0418410"/>
</dbReference>
<comment type="cofactor">
    <cofactor evidence="16 19">
        <name>Ca(2+)</name>
        <dbReference type="ChEBI" id="CHEBI:29108"/>
    </cofactor>
    <text evidence="16 19">Binds 2 calcium ions per subunit.</text>
</comment>
<evidence type="ECO:0000256" key="3">
    <source>
        <dbReference type="ARBA" id="ARBA00022559"/>
    </source>
</evidence>
<comment type="subcellular location">
    <subcellularLocation>
        <location evidence="19">Secreted</location>
    </subcellularLocation>
</comment>
<feature type="chain" id="PRO_5035340702" description="Peroxidase" evidence="19">
    <location>
        <begin position="29"/>
        <end position="353"/>
    </location>
</feature>
<sequence length="353" mass="38205">MAMWGISSAGALVLSLLTIAMLVSPTWSVPLEGEGEGAAALLTDFHARTCPQLKTIVRSMVKAAIKREVALAAGLLRIFFHDCFPQGCDASVYLRGRGTEQAMRPNKGLQPRALKLIDDIRAKVHAACGPTVSCADISALATREAVIVSGGPTYSVPQGQLDSFGPAPESKVLSSLPSPSLSSVFELGRFFSAKGLRTWADLVALSGAHTIGRAGCGFFGDRTRRGGDAFARRLKTNCTRSPQRLQNLDVVTPNLFDNGYYKALVDRKGVFTSDMALIRNNRTEPIVKQFARDKNAFFIQFAKSMTKLANMHRPKGNTGQIRRRCFRPNGRPYVMDMDAAVDVQDGYSASASA</sequence>
<keyword evidence="6 16" id="KW-0106">Calcium</keyword>
<feature type="disulfide bond" evidence="18">
    <location>
        <begin position="216"/>
        <end position="238"/>
    </location>
</feature>
<evidence type="ECO:0000256" key="1">
    <source>
        <dbReference type="ARBA" id="ARBA00000189"/>
    </source>
</evidence>
<evidence type="ECO:0000256" key="15">
    <source>
        <dbReference type="PIRSR" id="PIRSR600823-2"/>
    </source>
</evidence>
<dbReference type="InterPro" id="IPR010255">
    <property type="entry name" value="Haem_peroxidase_sf"/>
</dbReference>
<dbReference type="PANTHER" id="PTHR31517:SF51">
    <property type="entry name" value="PEROXIDASE 55"/>
    <property type="match status" value="1"/>
</dbReference>
<dbReference type="PROSITE" id="PS00436">
    <property type="entry name" value="PEROXIDASE_2"/>
    <property type="match status" value="1"/>
</dbReference>
<comment type="similarity">
    <text evidence="19">Belongs to the peroxidase family. Classical plant (class III) peroxidase subfamily.</text>
</comment>
<dbReference type="InterPro" id="IPR002016">
    <property type="entry name" value="Haem_peroxidase"/>
</dbReference>
<evidence type="ECO:0000256" key="4">
    <source>
        <dbReference type="ARBA" id="ARBA00022617"/>
    </source>
</evidence>
<feature type="binding site" evidence="16">
    <location>
        <position position="91"/>
    </location>
    <ligand>
        <name>Ca(2+)</name>
        <dbReference type="ChEBI" id="CHEBI:29108"/>
        <label>1</label>
    </ligand>
</feature>